<evidence type="ECO:0000259" key="2">
    <source>
        <dbReference type="Pfam" id="PF22442"/>
    </source>
</evidence>
<dbReference type="InterPro" id="IPR012334">
    <property type="entry name" value="Pectin_lyas_fold"/>
</dbReference>
<reference evidence="3 4" key="1">
    <citation type="journal article" date="2009" name="Int. J. Syst. Evol. Microbiol.">
        <title>Paenibacillus contaminans sp. nov., isolated from a contaminated laboratory plate.</title>
        <authorList>
            <person name="Chou J.H."/>
            <person name="Lee J.H."/>
            <person name="Lin M.C."/>
            <person name="Chang P.S."/>
            <person name="Arun A.B."/>
            <person name="Young C.C."/>
            <person name="Chen W.M."/>
        </authorList>
    </citation>
    <scope>NUCLEOTIDE SEQUENCE [LARGE SCALE GENOMIC DNA]</scope>
    <source>
        <strain evidence="3 4">CKOBP-6</strain>
    </source>
</reference>
<evidence type="ECO:0008006" key="5">
    <source>
        <dbReference type="Google" id="ProtNLM"/>
    </source>
</evidence>
<dbReference type="InterPro" id="IPR024535">
    <property type="entry name" value="RHGA/B-epi-like_pectate_lyase"/>
</dbReference>
<dbReference type="InterPro" id="IPR006626">
    <property type="entry name" value="PbH1"/>
</dbReference>
<dbReference type="SUPFAM" id="SSF51126">
    <property type="entry name" value="Pectin lyase-like"/>
    <property type="match status" value="2"/>
</dbReference>
<feature type="domain" description="Rhamnogalacturonase A/B/Epimerase-like pectate lyase" evidence="1">
    <location>
        <begin position="39"/>
        <end position="92"/>
    </location>
</feature>
<gene>
    <name evidence="3" type="ORF">DQG23_08720</name>
</gene>
<name>A0A329MRX8_9BACL</name>
<dbReference type="Proteomes" id="UP000250369">
    <property type="component" value="Unassembled WGS sequence"/>
</dbReference>
<dbReference type="EMBL" id="QMFB01000003">
    <property type="protein sequence ID" value="RAV22106.1"/>
    <property type="molecule type" value="Genomic_DNA"/>
</dbReference>
<organism evidence="3 4">
    <name type="scientific">Paenibacillus contaminans</name>
    <dbReference type="NCBI Taxonomy" id="450362"/>
    <lineage>
        <taxon>Bacteria</taxon>
        <taxon>Bacillati</taxon>
        <taxon>Bacillota</taxon>
        <taxon>Bacilli</taxon>
        <taxon>Bacillales</taxon>
        <taxon>Paenibacillaceae</taxon>
        <taxon>Paenibacillus</taxon>
    </lineage>
</organism>
<proteinExistence type="predicted"/>
<dbReference type="Gene3D" id="2.160.20.10">
    <property type="entry name" value="Single-stranded right-handed beta-helix, Pectin lyase-like"/>
    <property type="match status" value="2"/>
</dbReference>
<feature type="domain" description="Rhamnogalacturonase A/B/Epimerase-like pectate lyase" evidence="1">
    <location>
        <begin position="143"/>
        <end position="204"/>
    </location>
</feature>
<accession>A0A329MRX8</accession>
<dbReference type="SMART" id="SM00710">
    <property type="entry name" value="PbH1"/>
    <property type="match status" value="6"/>
</dbReference>
<dbReference type="InterPro" id="IPR011050">
    <property type="entry name" value="Pectin_lyase_fold/virulence"/>
</dbReference>
<dbReference type="InterPro" id="IPR054136">
    <property type="entry name" value="Gp49_pectate_lyase-like"/>
</dbReference>
<sequence>MFIDPKALAARFISKTCISNDRTIIEGGIKMSLTTINVANVRAFGATGNGTTNDSTAVNAAISSLPGGGTVYFPAGVYRIGRNLIIPANVTVMFSNGASVKIDTSIRITVNGPLDAGLYPIFSGTGIVNGFGDVEKVYPQWWGAKGDGTGDDTSAIQSALNTGRPVYLIKGTYKVNGGLEYRSETNITLLGEPGTLIDGTASKEMYLIHLGGKFGTSAPMLANATAGGTSVSVNLPAKSGDVMLITSKDLWNDSQSVFAKGEMIEAGSRSGTTITLKYPLYDSYRSSTTIVYAMTTPQVIVEHIDIIRNSDQAGLWIECAKDVSVKYCKITGARERCFYLSYTFGGTVEYNEAYDFYNPNTGTSYGLMVATCQNITERGNHFSGGRHAIAHGGWEPTRNCLVTENVIDNYHASGQPSLDFHGNNELHTVTNNVIYNGMIYLGRNGVVNNNLIYGDNRSGIHFWPTMSGDFMLIQNNRIFTKNATNPNVFGISIMTFAPNVMIDLLQIENNYVRSNKRGINVEPYDASHTNAKINKLQLSGNDIASDDYFTLFIGRTGNTPWQINELTIDGGSYKANGNNIYLDVLPAANRLSIRNANLSTSRDGTTVIYNTTGFNDVEVENSILSGTNSSPSNFNNTGTLSIRYSRFENFKGPIQVPSASDFYENNNTFVNSTGTFSVSKARRLTERYADGNVTGRGNAAPVSGTWKQGDQIVNNAPTLVKNIALWTCVASGTPGAWSATGCGFGTTAQRPALTSNDAGYLYKDRSVDRILLWNGSSWV</sequence>
<dbReference type="Pfam" id="PF22442">
    <property type="entry name" value="Gp49_Pectate_lyase_like"/>
    <property type="match status" value="1"/>
</dbReference>
<feature type="domain" description="Gp49 pectin lyase-like" evidence="2">
    <location>
        <begin position="357"/>
        <end position="533"/>
    </location>
</feature>
<evidence type="ECO:0000313" key="4">
    <source>
        <dbReference type="Proteomes" id="UP000250369"/>
    </source>
</evidence>
<evidence type="ECO:0000259" key="1">
    <source>
        <dbReference type="Pfam" id="PF12708"/>
    </source>
</evidence>
<comment type="caution">
    <text evidence="3">The sequence shown here is derived from an EMBL/GenBank/DDBJ whole genome shotgun (WGS) entry which is preliminary data.</text>
</comment>
<keyword evidence="4" id="KW-1185">Reference proteome</keyword>
<dbReference type="Pfam" id="PF12708">
    <property type="entry name" value="Pect-lyase_RHGA_epim"/>
    <property type="match status" value="2"/>
</dbReference>
<evidence type="ECO:0000313" key="3">
    <source>
        <dbReference type="EMBL" id="RAV22106.1"/>
    </source>
</evidence>
<dbReference type="AlphaFoldDB" id="A0A329MRX8"/>
<protein>
    <recommendedName>
        <fullName evidence="5">Pectate lyase superfamily protein domain-containing protein</fullName>
    </recommendedName>
</protein>